<organism evidence="1 2">
    <name type="scientific">Duganella vulcania</name>
    <dbReference type="NCBI Taxonomy" id="2692166"/>
    <lineage>
        <taxon>Bacteria</taxon>
        <taxon>Pseudomonadati</taxon>
        <taxon>Pseudomonadota</taxon>
        <taxon>Betaproteobacteria</taxon>
        <taxon>Burkholderiales</taxon>
        <taxon>Oxalobacteraceae</taxon>
        <taxon>Telluria group</taxon>
        <taxon>Duganella</taxon>
    </lineage>
</organism>
<evidence type="ECO:0000313" key="1">
    <source>
        <dbReference type="EMBL" id="MYN16750.1"/>
    </source>
</evidence>
<evidence type="ECO:0000313" key="2">
    <source>
        <dbReference type="Proteomes" id="UP000484875"/>
    </source>
</evidence>
<comment type="caution">
    <text evidence="1">The sequence shown here is derived from an EMBL/GenBank/DDBJ whole genome shotgun (WGS) entry which is preliminary data.</text>
</comment>
<accession>A0A845HD60</accession>
<gene>
    <name evidence="1" type="ORF">GTP81_08290</name>
</gene>
<dbReference type="AlphaFoldDB" id="A0A845HD60"/>
<sequence>MSSVNVQNVTVHNHSEITANGDWALVELVTQANASDIEVGIVLNFSGVLLEGTLVGGARYFAEMKRQISASEMTGTPLHSSLIDIAEKGESTYNAIIAGGGTRPPEYLHLISAHFVSASGEVGSTVLSSWRGKISDVSGFHLHIGKAPSASHALTASRVRPGES</sequence>
<proteinExistence type="predicted"/>
<dbReference type="EMBL" id="WWCV01000011">
    <property type="protein sequence ID" value="MYN16750.1"/>
    <property type="molecule type" value="Genomic_DNA"/>
</dbReference>
<dbReference type="Proteomes" id="UP000484875">
    <property type="component" value="Unassembled WGS sequence"/>
</dbReference>
<dbReference type="RefSeq" id="WP_161089437.1">
    <property type="nucleotide sequence ID" value="NZ_WWCV01000011.1"/>
</dbReference>
<reference evidence="1 2" key="1">
    <citation type="submission" date="2019-12" db="EMBL/GenBank/DDBJ databases">
        <title>Novel species isolated from a subtropical stream in China.</title>
        <authorList>
            <person name="Lu H."/>
        </authorList>
    </citation>
    <scope>NUCLEOTIDE SEQUENCE [LARGE SCALE GENOMIC DNA]</scope>
    <source>
        <strain evidence="1 2">FT107W</strain>
    </source>
</reference>
<keyword evidence="2" id="KW-1185">Reference proteome</keyword>
<name>A0A845HD60_9BURK</name>
<protein>
    <submittedName>
        <fullName evidence="1">Uncharacterized protein</fullName>
    </submittedName>
</protein>